<dbReference type="EMBL" id="CAFBPU010000034">
    <property type="protein sequence ID" value="CAB5036033.1"/>
    <property type="molecule type" value="Genomic_DNA"/>
</dbReference>
<dbReference type="AlphaFoldDB" id="A0A6J7S4I1"/>
<accession>A0A6J7S4I1</accession>
<proteinExistence type="predicted"/>
<protein>
    <submittedName>
        <fullName evidence="1">Unannotated protein</fullName>
    </submittedName>
</protein>
<reference evidence="1" key="1">
    <citation type="submission" date="2020-05" db="EMBL/GenBank/DDBJ databases">
        <authorList>
            <person name="Chiriac C."/>
            <person name="Salcher M."/>
            <person name="Ghai R."/>
            <person name="Kavagutti S V."/>
        </authorList>
    </citation>
    <scope>NUCLEOTIDE SEQUENCE</scope>
</reference>
<name>A0A6J7S4I1_9ZZZZ</name>
<sequence>MALNALNESSDLTHLALSWAARGVPVFPVAISKNEARVCNRQLYEADLLAGTNLCAPCERNK</sequence>
<organism evidence="1">
    <name type="scientific">freshwater metagenome</name>
    <dbReference type="NCBI Taxonomy" id="449393"/>
    <lineage>
        <taxon>unclassified sequences</taxon>
        <taxon>metagenomes</taxon>
        <taxon>ecological metagenomes</taxon>
    </lineage>
</organism>
<evidence type="ECO:0000313" key="1">
    <source>
        <dbReference type="EMBL" id="CAB5036033.1"/>
    </source>
</evidence>
<gene>
    <name evidence="1" type="ORF">UFOPK4150_01585</name>
</gene>